<proteinExistence type="inferred from homology"/>
<evidence type="ECO:0000313" key="9">
    <source>
        <dbReference type="Proteomes" id="UP001152300"/>
    </source>
</evidence>
<comment type="subcellular location">
    <subcellularLocation>
        <location evidence="1">Membrane</location>
        <topology evidence="1">Multi-pass membrane protein</topology>
    </subcellularLocation>
</comment>
<keyword evidence="9" id="KW-1185">Reference proteome</keyword>
<dbReference type="AlphaFoldDB" id="A0A9X0AZA7"/>
<evidence type="ECO:0000313" key="8">
    <source>
        <dbReference type="EMBL" id="KAJ8071714.1"/>
    </source>
</evidence>
<dbReference type="PANTHER" id="PTHR33048">
    <property type="entry name" value="PTH11-LIKE INTEGRAL MEMBRANE PROTEIN (AFU_ORTHOLOGUE AFUA_5G11245)"/>
    <property type="match status" value="1"/>
</dbReference>
<gene>
    <name evidence="8" type="ORF">OCU04_002030</name>
</gene>
<evidence type="ECO:0000256" key="1">
    <source>
        <dbReference type="ARBA" id="ARBA00004141"/>
    </source>
</evidence>
<dbReference type="Proteomes" id="UP001152300">
    <property type="component" value="Unassembled WGS sequence"/>
</dbReference>
<evidence type="ECO:0000256" key="4">
    <source>
        <dbReference type="ARBA" id="ARBA00023136"/>
    </source>
</evidence>
<comment type="similarity">
    <text evidence="5">Belongs to the SAT4 family.</text>
</comment>
<name>A0A9X0AZA7_9HELO</name>
<accession>A0A9X0AZA7</accession>
<dbReference type="EMBL" id="JAPEIS010000001">
    <property type="protein sequence ID" value="KAJ8071714.1"/>
    <property type="molecule type" value="Genomic_DNA"/>
</dbReference>
<reference evidence="8" key="1">
    <citation type="submission" date="2022-11" db="EMBL/GenBank/DDBJ databases">
        <title>Genome Resource of Sclerotinia nivalis Strain SnTB1, a Plant Pathogen Isolated from American Ginseng.</title>
        <authorList>
            <person name="Fan S."/>
        </authorList>
    </citation>
    <scope>NUCLEOTIDE SEQUENCE</scope>
    <source>
        <strain evidence="8">SnTB1</strain>
    </source>
</reference>
<comment type="caution">
    <text evidence="8">The sequence shown here is derived from an EMBL/GenBank/DDBJ whole genome shotgun (WGS) entry which is preliminary data.</text>
</comment>
<protein>
    <recommendedName>
        <fullName evidence="7">Rhodopsin domain-containing protein</fullName>
    </recommendedName>
</protein>
<feature type="transmembrane region" description="Helical" evidence="6">
    <location>
        <begin position="251"/>
        <end position="272"/>
    </location>
</feature>
<keyword evidence="3 6" id="KW-1133">Transmembrane helix</keyword>
<feature type="transmembrane region" description="Helical" evidence="6">
    <location>
        <begin position="16"/>
        <end position="37"/>
    </location>
</feature>
<evidence type="ECO:0000259" key="7">
    <source>
        <dbReference type="Pfam" id="PF20684"/>
    </source>
</evidence>
<evidence type="ECO:0000256" key="3">
    <source>
        <dbReference type="ARBA" id="ARBA00022989"/>
    </source>
</evidence>
<dbReference type="PANTHER" id="PTHR33048:SF47">
    <property type="entry name" value="INTEGRAL MEMBRANE PROTEIN-RELATED"/>
    <property type="match status" value="1"/>
</dbReference>
<feature type="transmembrane region" description="Helical" evidence="6">
    <location>
        <begin position="184"/>
        <end position="205"/>
    </location>
</feature>
<feature type="transmembrane region" description="Helical" evidence="6">
    <location>
        <begin position="101"/>
        <end position="123"/>
    </location>
</feature>
<evidence type="ECO:0000256" key="2">
    <source>
        <dbReference type="ARBA" id="ARBA00022692"/>
    </source>
</evidence>
<dbReference type="InterPro" id="IPR052337">
    <property type="entry name" value="SAT4-like"/>
</dbReference>
<feature type="transmembrane region" description="Helical" evidence="6">
    <location>
        <begin position="217"/>
        <end position="239"/>
    </location>
</feature>
<feature type="transmembrane region" description="Helical" evidence="6">
    <location>
        <begin position="49"/>
        <end position="68"/>
    </location>
</feature>
<dbReference type="Pfam" id="PF20684">
    <property type="entry name" value="Fung_rhodopsin"/>
    <property type="match status" value="1"/>
</dbReference>
<evidence type="ECO:0000256" key="6">
    <source>
        <dbReference type="SAM" id="Phobius"/>
    </source>
</evidence>
<dbReference type="GO" id="GO:0016020">
    <property type="term" value="C:membrane"/>
    <property type="evidence" value="ECO:0007669"/>
    <property type="project" value="UniProtKB-SubCell"/>
</dbReference>
<feature type="transmembrane region" description="Helical" evidence="6">
    <location>
        <begin position="135"/>
        <end position="155"/>
    </location>
</feature>
<dbReference type="OrthoDB" id="444631at2759"/>
<evidence type="ECO:0000256" key="5">
    <source>
        <dbReference type="ARBA" id="ARBA00038359"/>
    </source>
</evidence>
<feature type="domain" description="Rhodopsin" evidence="7">
    <location>
        <begin position="33"/>
        <end position="277"/>
    </location>
</feature>
<dbReference type="InterPro" id="IPR049326">
    <property type="entry name" value="Rhodopsin_dom_fungi"/>
</dbReference>
<sequence length="371" mass="42499">MALFLLPAARVTRNTFLGLLWAGTTVSLCFVLFRLWVRIKTFKRFFSDDYLVILAWSMLLGTSILWQIESFALYDQYAVFRGEKAIYPGFLEKGEAFMHTIVPFGILFYSGLWSVKLALLFFFKRLGYEIKVHKIWWWSVMSITVITYIVCIADMNYKCSLNSYEYILTVCGTKENAHSNNHTFYANCAIDIFTDCCILSVPILILWNSRVPTRKKIILLGLFSLTVIVIIISIIRVAVVSSTDTNVDTSWLYFWSNIEVTTSIIIACLTSFRQLFVHSQTRTNQEPNPSHYVIAPASTSRKGSLPYFTTSLKNSHGSNPRKPTWPSERLESQTYIVPLDSVHIKHNVDVSNTSKRSLDRAPSHHTFCESV</sequence>
<keyword evidence="4 6" id="KW-0472">Membrane</keyword>
<organism evidence="8 9">
    <name type="scientific">Sclerotinia nivalis</name>
    <dbReference type="NCBI Taxonomy" id="352851"/>
    <lineage>
        <taxon>Eukaryota</taxon>
        <taxon>Fungi</taxon>
        <taxon>Dikarya</taxon>
        <taxon>Ascomycota</taxon>
        <taxon>Pezizomycotina</taxon>
        <taxon>Leotiomycetes</taxon>
        <taxon>Helotiales</taxon>
        <taxon>Sclerotiniaceae</taxon>
        <taxon>Sclerotinia</taxon>
    </lineage>
</organism>
<keyword evidence="2 6" id="KW-0812">Transmembrane</keyword>